<keyword evidence="4" id="KW-0472">Membrane</keyword>
<gene>
    <name evidence="6" type="ORF">DNG_09312</name>
</gene>
<evidence type="ECO:0000256" key="2">
    <source>
        <dbReference type="ARBA" id="ARBA00022475"/>
    </source>
</evidence>
<feature type="transmembrane region" description="Helical" evidence="4">
    <location>
        <begin position="829"/>
        <end position="851"/>
    </location>
</feature>
<name>A0AAE8N5K3_9PEZI</name>
<dbReference type="Proteomes" id="UP001187682">
    <property type="component" value="Unassembled WGS sequence"/>
</dbReference>
<proteinExistence type="predicted"/>
<dbReference type="PANTHER" id="PTHR43702:SF13">
    <property type="entry name" value="MONOSACCHARIDE TRANSPORTER, PUTATIVE (AFU_ORTHOLOGUE AFUA_4G06630)-RELATED"/>
    <property type="match status" value="1"/>
</dbReference>
<feature type="transmembrane region" description="Helical" evidence="4">
    <location>
        <begin position="769"/>
        <end position="789"/>
    </location>
</feature>
<feature type="transmembrane region" description="Helical" evidence="4">
    <location>
        <begin position="208"/>
        <end position="229"/>
    </location>
</feature>
<keyword evidence="4" id="KW-0812">Transmembrane</keyword>
<comment type="subcellular location">
    <subcellularLocation>
        <location evidence="1">Cell inner membrane</location>
        <topology evidence="1">Multi-pass membrane protein</topology>
    </subcellularLocation>
</comment>
<dbReference type="InterPro" id="IPR036259">
    <property type="entry name" value="MFS_trans_sf"/>
</dbReference>
<feature type="domain" description="Rhodopsin" evidence="5">
    <location>
        <begin position="32"/>
        <end position="287"/>
    </location>
</feature>
<dbReference type="AlphaFoldDB" id="A0AAE8N5K3"/>
<dbReference type="PANTHER" id="PTHR43702">
    <property type="entry name" value="L-FUCOSE-PROTON SYMPORTER"/>
    <property type="match status" value="1"/>
</dbReference>
<feature type="transmembrane region" description="Helical" evidence="4">
    <location>
        <begin position="93"/>
        <end position="115"/>
    </location>
</feature>
<feature type="region of interest" description="Disordered" evidence="3">
    <location>
        <begin position="895"/>
        <end position="930"/>
    </location>
</feature>
<feature type="transmembrane region" description="Helical" evidence="4">
    <location>
        <begin position="543"/>
        <end position="568"/>
    </location>
</feature>
<feature type="transmembrane region" description="Helical" evidence="4">
    <location>
        <begin position="466"/>
        <end position="488"/>
    </location>
</feature>
<dbReference type="EMBL" id="ONZQ02000016">
    <property type="protein sequence ID" value="SPO06622.1"/>
    <property type="molecule type" value="Genomic_DNA"/>
</dbReference>
<dbReference type="InterPro" id="IPR050375">
    <property type="entry name" value="MFS_TsgA-like"/>
</dbReference>
<sequence>MATRHGSFEDRGPAVFAVTTATLVLATTFVAMRMVCRKFIVRNISWDDWIIMLAWVIAFGLSFTINYGTRMGLGRHDRDIVNDDWPALQRCQYVFSVLYNPALMATKTSILVFYLRLAKNTQKVLRFASWATLGVVNVAGTVLTFMNIFQCKPIDAAWNPWDKTSRCIPLLTEFICSAPVNIVTDLAILALPIPVLTGMSLPPRQKTILVLTFGLGIFVTIVDVVRIYYLQQAISAVPTSLSKDPNSRFGGQEEFSFNASFSLMWSAVEVNIGMTCACIPTLKPLIIKILPAMIIDPDGSGFAREKERAIGGGGANGNLDVSSTMQSTRRDSRRSVSIQMPRASYLSHPQTHRGSRASNTLQPYPELEATTSLEVPPNLDRERSDTLATLTGTSTVQSRQESAIYFGFVNMKKPKSMLRCSVSESWKYCTAVTVLFLLWGVSYGLLNTLNNAVAFVSRMSYPQTLGLTSAYFGGGYFFGPLLVGEWILRRDEHHRTRRRKHNSRDREGIGGFKVTFIVGLCFYGVGTIIFWPSAVTNSFGGFMLSNFVVGFGLSILETGANAFLILCGPQRYADARLMLAQGVQAVGSVLSGLLAQRVFFKGLRPSQGGVMTSMIFINVQWSYLAITLSCVILALFFYYMPLPEVGDLELDAASRVLPADPRRRSVGGIQVRTWALALAVLAQWTYMGAQECTSIFWRQLILSLVPSVGGAALNGPHDFMSSLDKPGELAISVPDYLLIAQTAFALSRFAVSYLIYLSLSNPRIPRPRTILGICVTLSAVFALLTVVIRPSNPNLAAIPVVLLYTTEGPCWPLIFSLGLRGQGRRTKRAAAFITMGGSGPAFFPFIMYGIVQSGGTIQLAFIVIAVLQFITCVYPAYLALSKDAGKMVDPVLGGEAEGGAGEGTGSASASTGGEGDREGEETVEDILRRRRKSSAALGRVGVGERFKGYFGGAGEPGEGSTARDTSLTESQEKAT</sequence>
<dbReference type="InterPro" id="IPR049326">
    <property type="entry name" value="Rhodopsin_dom_fungi"/>
</dbReference>
<comment type="caution">
    <text evidence="6">The sequence shown here is derived from an EMBL/GenBank/DDBJ whole genome shotgun (WGS) entry which is preliminary data.</text>
</comment>
<feature type="transmembrane region" description="Helical" evidence="4">
    <location>
        <begin position="48"/>
        <end position="68"/>
    </location>
</feature>
<feature type="transmembrane region" description="Helical" evidence="4">
    <location>
        <begin position="425"/>
        <end position="446"/>
    </location>
</feature>
<evidence type="ECO:0000259" key="5">
    <source>
        <dbReference type="Pfam" id="PF20684"/>
    </source>
</evidence>
<feature type="transmembrane region" description="Helical" evidence="4">
    <location>
        <begin position="509"/>
        <end position="531"/>
    </location>
</feature>
<keyword evidence="2" id="KW-1003">Cell membrane</keyword>
<keyword evidence="4" id="KW-1133">Transmembrane helix</keyword>
<evidence type="ECO:0000313" key="7">
    <source>
        <dbReference type="Proteomes" id="UP001187682"/>
    </source>
</evidence>
<feature type="transmembrane region" description="Helical" evidence="4">
    <location>
        <begin position="696"/>
        <end position="716"/>
    </location>
</feature>
<feature type="region of interest" description="Disordered" evidence="3">
    <location>
        <begin position="309"/>
        <end position="362"/>
    </location>
</feature>
<organism evidence="6 7">
    <name type="scientific">Cephalotrichum gorgonifer</name>
    <dbReference type="NCBI Taxonomy" id="2041049"/>
    <lineage>
        <taxon>Eukaryota</taxon>
        <taxon>Fungi</taxon>
        <taxon>Dikarya</taxon>
        <taxon>Ascomycota</taxon>
        <taxon>Pezizomycotina</taxon>
        <taxon>Sordariomycetes</taxon>
        <taxon>Hypocreomycetidae</taxon>
        <taxon>Microascales</taxon>
        <taxon>Microascaceae</taxon>
        <taxon>Cephalotrichum</taxon>
    </lineage>
</organism>
<feature type="region of interest" description="Disordered" evidence="3">
    <location>
        <begin position="946"/>
        <end position="975"/>
    </location>
</feature>
<feature type="transmembrane region" description="Helical" evidence="4">
    <location>
        <begin position="14"/>
        <end position="36"/>
    </location>
</feature>
<evidence type="ECO:0000256" key="4">
    <source>
        <dbReference type="SAM" id="Phobius"/>
    </source>
</evidence>
<evidence type="ECO:0000256" key="3">
    <source>
        <dbReference type="SAM" id="MobiDB-lite"/>
    </source>
</evidence>
<evidence type="ECO:0000256" key="1">
    <source>
        <dbReference type="ARBA" id="ARBA00004429"/>
    </source>
</evidence>
<feature type="transmembrane region" description="Helical" evidence="4">
    <location>
        <begin position="621"/>
        <end position="640"/>
    </location>
</feature>
<feature type="transmembrane region" description="Helical" evidence="4">
    <location>
        <begin position="857"/>
        <end position="880"/>
    </location>
</feature>
<feature type="transmembrane region" description="Helical" evidence="4">
    <location>
        <begin position="736"/>
        <end position="757"/>
    </location>
</feature>
<dbReference type="Pfam" id="PF20684">
    <property type="entry name" value="Fung_rhodopsin"/>
    <property type="match status" value="1"/>
</dbReference>
<feature type="compositionally biased region" description="Gly residues" evidence="3">
    <location>
        <begin position="895"/>
        <end position="904"/>
    </location>
</feature>
<feature type="transmembrane region" description="Helical" evidence="4">
    <location>
        <begin position="671"/>
        <end position="689"/>
    </location>
</feature>
<accession>A0AAE8N5K3</accession>
<protein>
    <submittedName>
        <fullName evidence="6">Related to L-fucose permease</fullName>
    </submittedName>
</protein>
<dbReference type="Gene3D" id="1.20.1250.20">
    <property type="entry name" value="MFS general substrate transporter like domains"/>
    <property type="match status" value="2"/>
</dbReference>
<dbReference type="GO" id="GO:0005886">
    <property type="term" value="C:plasma membrane"/>
    <property type="evidence" value="ECO:0007669"/>
    <property type="project" value="UniProtKB-SubCell"/>
</dbReference>
<reference evidence="6" key="1">
    <citation type="submission" date="2018-03" db="EMBL/GenBank/DDBJ databases">
        <authorList>
            <person name="Guldener U."/>
        </authorList>
    </citation>
    <scope>NUCLEOTIDE SEQUENCE</scope>
</reference>
<dbReference type="SUPFAM" id="SSF103473">
    <property type="entry name" value="MFS general substrate transporter"/>
    <property type="match status" value="1"/>
</dbReference>
<feature type="transmembrane region" description="Helical" evidence="4">
    <location>
        <begin position="127"/>
        <end position="150"/>
    </location>
</feature>
<feature type="transmembrane region" description="Helical" evidence="4">
    <location>
        <begin position="170"/>
        <end position="196"/>
    </location>
</feature>
<evidence type="ECO:0000313" key="6">
    <source>
        <dbReference type="EMBL" id="SPO06622.1"/>
    </source>
</evidence>
<keyword evidence="7" id="KW-1185">Reference proteome</keyword>
<feature type="transmembrane region" description="Helical" evidence="4">
    <location>
        <begin position="795"/>
        <end position="817"/>
    </location>
</feature>